<feature type="transmembrane region" description="Helical" evidence="6">
    <location>
        <begin position="387"/>
        <end position="406"/>
    </location>
</feature>
<comment type="subcellular location">
    <subcellularLocation>
        <location evidence="1">Membrane</location>
        <topology evidence="1">Multi-pass membrane protein</topology>
    </subcellularLocation>
</comment>
<feature type="transmembrane region" description="Helical" evidence="6">
    <location>
        <begin position="331"/>
        <end position="352"/>
    </location>
</feature>
<feature type="transmembrane region" description="Helical" evidence="6">
    <location>
        <begin position="108"/>
        <end position="132"/>
    </location>
</feature>
<dbReference type="PANTHER" id="PTHR43220:SF21">
    <property type="entry name" value="TRANSMEMBRANE PROTEIN 41A"/>
    <property type="match status" value="1"/>
</dbReference>
<feature type="region of interest" description="Disordered" evidence="5">
    <location>
        <begin position="156"/>
        <end position="178"/>
    </location>
</feature>
<dbReference type="AlphaFoldDB" id="A0A9P6G150"/>
<feature type="region of interest" description="Disordered" evidence="5">
    <location>
        <begin position="195"/>
        <end position="241"/>
    </location>
</feature>
<keyword evidence="8" id="KW-1185">Reference proteome</keyword>
<evidence type="ECO:0000256" key="4">
    <source>
        <dbReference type="ARBA" id="ARBA00023136"/>
    </source>
</evidence>
<accession>A0A9P6G150</accession>
<dbReference type="GO" id="GO:0016020">
    <property type="term" value="C:membrane"/>
    <property type="evidence" value="ECO:0007669"/>
    <property type="project" value="UniProtKB-SubCell"/>
</dbReference>
<dbReference type="EMBL" id="JAABOA010000300">
    <property type="protein sequence ID" value="KAF9584911.1"/>
    <property type="molecule type" value="Genomic_DNA"/>
</dbReference>
<feature type="compositionally biased region" description="Polar residues" evidence="5">
    <location>
        <begin position="265"/>
        <end position="293"/>
    </location>
</feature>
<protein>
    <submittedName>
        <fullName evidence="7">Transmembrane protein 41A</fullName>
    </submittedName>
</protein>
<evidence type="ECO:0000256" key="3">
    <source>
        <dbReference type="ARBA" id="ARBA00022989"/>
    </source>
</evidence>
<proteinExistence type="predicted"/>
<feature type="region of interest" description="Disordered" evidence="5">
    <location>
        <begin position="409"/>
        <end position="466"/>
    </location>
</feature>
<evidence type="ECO:0000313" key="7">
    <source>
        <dbReference type="EMBL" id="KAF9584911.1"/>
    </source>
</evidence>
<evidence type="ECO:0000313" key="8">
    <source>
        <dbReference type="Proteomes" id="UP000780801"/>
    </source>
</evidence>
<keyword evidence="2 6" id="KW-0812">Transmembrane</keyword>
<dbReference type="OrthoDB" id="3364966at2759"/>
<feature type="region of interest" description="Disordered" evidence="5">
    <location>
        <begin position="265"/>
        <end position="316"/>
    </location>
</feature>
<evidence type="ECO:0000256" key="5">
    <source>
        <dbReference type="SAM" id="MobiDB-lite"/>
    </source>
</evidence>
<evidence type="ECO:0000256" key="1">
    <source>
        <dbReference type="ARBA" id="ARBA00004141"/>
    </source>
</evidence>
<gene>
    <name evidence="7" type="primary">TMEM41A</name>
    <name evidence="7" type="ORF">BGW38_004719</name>
</gene>
<keyword evidence="4 6" id="KW-0472">Membrane</keyword>
<keyword evidence="3 6" id="KW-1133">Transmembrane helix</keyword>
<feature type="compositionally biased region" description="Acidic residues" evidence="5">
    <location>
        <begin position="436"/>
        <end position="445"/>
    </location>
</feature>
<feature type="compositionally biased region" description="Acidic residues" evidence="5">
    <location>
        <begin position="294"/>
        <end position="315"/>
    </location>
</feature>
<name>A0A9P6G150_9FUNG</name>
<evidence type="ECO:0000256" key="2">
    <source>
        <dbReference type="ARBA" id="ARBA00022692"/>
    </source>
</evidence>
<feature type="compositionally biased region" description="Low complexity" evidence="5">
    <location>
        <begin position="197"/>
        <end position="213"/>
    </location>
</feature>
<evidence type="ECO:0000256" key="6">
    <source>
        <dbReference type="SAM" id="Phobius"/>
    </source>
</evidence>
<reference evidence="7" key="1">
    <citation type="journal article" date="2020" name="Fungal Divers.">
        <title>Resolving the Mortierellaceae phylogeny through synthesis of multi-gene phylogenetics and phylogenomics.</title>
        <authorList>
            <person name="Vandepol N."/>
            <person name="Liber J."/>
            <person name="Desiro A."/>
            <person name="Na H."/>
            <person name="Kennedy M."/>
            <person name="Barry K."/>
            <person name="Grigoriev I.V."/>
            <person name="Miller A.N."/>
            <person name="O'Donnell K."/>
            <person name="Stajich J.E."/>
            <person name="Bonito G."/>
        </authorList>
    </citation>
    <scope>NUCLEOTIDE SEQUENCE</scope>
    <source>
        <strain evidence="7">KOD1015</strain>
    </source>
</reference>
<feature type="transmembrane region" description="Helical" evidence="6">
    <location>
        <begin position="21"/>
        <end position="39"/>
    </location>
</feature>
<dbReference type="InterPro" id="IPR045014">
    <property type="entry name" value="TM41A/B"/>
</dbReference>
<sequence>MLSSWGPSWVSQIQLGFLPRIIILISLFGLSLGGLYLLAQVLPPLSLPKSIDDVKVDAAILQDFATATYEGWIRTFWVFCVVYIWKQCFGIPGSAFLNILAGALYGPWFGTLLTSALTTLGSVLAYFMSYFLMEPILSRYASTRLDQMRLQIQKAARSSSKPSLSSSSSTSTASTTTTAATSTAVQTLHATPSIPLSGTTFSTTTNHFSSPSTRGMLRTRSSSFTGRRPDCDGATTQQPPQFNRLLNVTSVDEIEILENDRLLNETNSSKTKPNVNYADSASQQGPDTNSDSDTVVEEADHENKDEDEDEDEEEQGPSLFMQLLLIRLFPLTPYWFINLASPLVGVPVMPFVTSMFLGCMPYNYICAQAGAILGEIHQMSDIYQQPWILFQIIFVLVLSAGATWASKRWTRRQQQKDDQKQQNGGSNGRSHKSRDSDEEDGDEEESTRGLLQHRQDQEEGSYRLSTDSISIPMGILGHDQYSDTGRNTQRHDSAIVDMNFYRH</sequence>
<dbReference type="Proteomes" id="UP000780801">
    <property type="component" value="Unassembled WGS sequence"/>
</dbReference>
<dbReference type="PANTHER" id="PTHR43220">
    <property type="match status" value="1"/>
</dbReference>
<comment type="caution">
    <text evidence="7">The sequence shown here is derived from an EMBL/GenBank/DDBJ whole genome shotgun (WGS) entry which is preliminary data.</text>
</comment>
<organism evidence="7 8">
    <name type="scientific">Lunasporangiospora selenospora</name>
    <dbReference type="NCBI Taxonomy" id="979761"/>
    <lineage>
        <taxon>Eukaryota</taxon>
        <taxon>Fungi</taxon>
        <taxon>Fungi incertae sedis</taxon>
        <taxon>Mucoromycota</taxon>
        <taxon>Mortierellomycotina</taxon>
        <taxon>Mortierellomycetes</taxon>
        <taxon>Mortierellales</taxon>
        <taxon>Mortierellaceae</taxon>
        <taxon>Lunasporangiospora</taxon>
    </lineage>
</organism>